<dbReference type="Pfam" id="PF12708">
    <property type="entry name" value="Pect-lyase_RHGA_epim"/>
    <property type="match status" value="1"/>
</dbReference>
<accession>A0A414PY58</accession>
<dbReference type="PANTHER" id="PTHR31339:SF9">
    <property type="entry name" value="PLASMIN AND FIBRONECTIN-BINDING PROTEIN A"/>
    <property type="match status" value="1"/>
</dbReference>
<evidence type="ECO:0000256" key="3">
    <source>
        <dbReference type="ARBA" id="ARBA00023295"/>
    </source>
</evidence>
<dbReference type="PANTHER" id="PTHR31339">
    <property type="entry name" value="PECTIN LYASE-RELATED"/>
    <property type="match status" value="1"/>
</dbReference>
<comment type="similarity">
    <text evidence="1 4">Belongs to the glycosyl hydrolase 28 family.</text>
</comment>
<dbReference type="InterPro" id="IPR006626">
    <property type="entry name" value="PbH1"/>
</dbReference>
<evidence type="ECO:0000259" key="5">
    <source>
        <dbReference type="Pfam" id="PF12708"/>
    </source>
</evidence>
<dbReference type="InterPro" id="IPR012334">
    <property type="entry name" value="Pectin_lyas_fold"/>
</dbReference>
<dbReference type="InterPro" id="IPR024535">
    <property type="entry name" value="RHGA/B-epi-like_pectate_lyase"/>
</dbReference>
<dbReference type="SUPFAM" id="SSF51126">
    <property type="entry name" value="Pectin lyase-like"/>
    <property type="match status" value="1"/>
</dbReference>
<dbReference type="InterPro" id="IPR051801">
    <property type="entry name" value="GH28_Enzymes"/>
</dbReference>
<feature type="domain" description="Rhamnogalacturonase A/B/Epimerase-like pectate lyase" evidence="5">
    <location>
        <begin position="82"/>
        <end position="166"/>
    </location>
</feature>
<evidence type="ECO:0000256" key="4">
    <source>
        <dbReference type="RuleBase" id="RU361169"/>
    </source>
</evidence>
<keyword evidence="3 4" id="KW-0326">Glycosidase</keyword>
<reference evidence="6 7" key="1">
    <citation type="submission" date="2018-08" db="EMBL/GenBank/DDBJ databases">
        <title>A genome reference for cultivated species of the human gut microbiota.</title>
        <authorList>
            <person name="Zou Y."/>
            <person name="Xue W."/>
            <person name="Luo G."/>
        </authorList>
    </citation>
    <scope>NUCLEOTIDE SEQUENCE [LARGE SCALE GENOMIC DNA]</scope>
    <source>
        <strain evidence="6 7">AM25-1</strain>
    </source>
</reference>
<protein>
    <submittedName>
        <fullName evidence="6">Glycoside hydrolase family 28 protein</fullName>
    </submittedName>
</protein>
<dbReference type="Pfam" id="PF00295">
    <property type="entry name" value="Glyco_hydro_28"/>
    <property type="match status" value="1"/>
</dbReference>
<dbReference type="EMBL" id="QRHL01000004">
    <property type="protein sequence ID" value="RHF73503.1"/>
    <property type="molecule type" value="Genomic_DNA"/>
</dbReference>
<sequence length="513" mass="58070">MMEINILLVTSRSVSFQLETHENFFLDEKVILKYNAKKIELTKVVNTIYDLEPDTEYFLIFEKNEEKISEIKVKTEIESFTLNVKRFGAKGDGVSNDTLALQTAIMSCPENGRVYIPKGKYLITSLFLKDNLTIELGEGAELLGDTKRENFGILPGLIDNDKNEEYYLGSWEGNPLDSFTSLITGINVKNVRIIGRGCLNGQASKENWWKNPKVKNIAWRPRSIFLNSCENVVIEGIKIMNSPSWTIHPFLTNNLRFINLKIENPADSPNTDGIDPESCENVEYIGIDFSVGDDCIAIKSGKLYLGKVLNKPSKNFIIKNCSMKYGHGGVVIGSEMSGGVENINIEKCDFYKTDKGIRIKTRRGRGENGVIDGIYVKNISMKEVKVPFVFNSFYFCDPDGKTEYVYTKEKLPVDERTPSIKNISFENIKAEDTLVCAGFLYGLPEKPIENVKFKNVEVDFKDGEVTPEYPAMMSFIDEEAKTGFFIENVENISFDNLIVKNNIGEKIRMKGRK</sequence>
<name>A0A414PY58_FUSMR</name>
<evidence type="ECO:0000313" key="7">
    <source>
        <dbReference type="Proteomes" id="UP000284676"/>
    </source>
</evidence>
<evidence type="ECO:0000256" key="2">
    <source>
        <dbReference type="ARBA" id="ARBA00022801"/>
    </source>
</evidence>
<dbReference type="GO" id="GO:0005975">
    <property type="term" value="P:carbohydrate metabolic process"/>
    <property type="evidence" value="ECO:0007669"/>
    <property type="project" value="InterPro"/>
</dbReference>
<dbReference type="InterPro" id="IPR000743">
    <property type="entry name" value="Glyco_hydro_28"/>
</dbReference>
<dbReference type="Proteomes" id="UP000284676">
    <property type="component" value="Unassembled WGS sequence"/>
</dbReference>
<comment type="caution">
    <text evidence="6">The sequence shown here is derived from an EMBL/GenBank/DDBJ whole genome shotgun (WGS) entry which is preliminary data.</text>
</comment>
<dbReference type="GO" id="GO:0004650">
    <property type="term" value="F:polygalacturonase activity"/>
    <property type="evidence" value="ECO:0007669"/>
    <property type="project" value="InterPro"/>
</dbReference>
<dbReference type="InterPro" id="IPR011050">
    <property type="entry name" value="Pectin_lyase_fold/virulence"/>
</dbReference>
<dbReference type="PROSITE" id="PS00502">
    <property type="entry name" value="POLYGALACTURONASE"/>
    <property type="match status" value="1"/>
</dbReference>
<dbReference type="SMART" id="SM00710">
    <property type="entry name" value="PbH1"/>
    <property type="match status" value="4"/>
</dbReference>
<proteinExistence type="inferred from homology"/>
<evidence type="ECO:0000256" key="1">
    <source>
        <dbReference type="ARBA" id="ARBA00008834"/>
    </source>
</evidence>
<dbReference type="AlphaFoldDB" id="A0A414PY58"/>
<keyword evidence="2 4" id="KW-0378">Hydrolase</keyword>
<evidence type="ECO:0000313" key="6">
    <source>
        <dbReference type="EMBL" id="RHF73503.1"/>
    </source>
</evidence>
<gene>
    <name evidence="6" type="ORF">DW663_04345</name>
</gene>
<organism evidence="6 7">
    <name type="scientific">Fusobacterium mortiferum</name>
    <dbReference type="NCBI Taxonomy" id="850"/>
    <lineage>
        <taxon>Bacteria</taxon>
        <taxon>Fusobacteriati</taxon>
        <taxon>Fusobacteriota</taxon>
        <taxon>Fusobacteriia</taxon>
        <taxon>Fusobacteriales</taxon>
        <taxon>Fusobacteriaceae</taxon>
        <taxon>Fusobacterium</taxon>
    </lineage>
</organism>
<dbReference type="Gene3D" id="2.160.20.10">
    <property type="entry name" value="Single-stranded right-handed beta-helix, Pectin lyase-like"/>
    <property type="match status" value="1"/>
</dbReference>